<dbReference type="Pfam" id="PF04339">
    <property type="entry name" value="FemAB_like"/>
    <property type="match status" value="1"/>
</dbReference>
<reference evidence="1" key="1">
    <citation type="submission" date="2013-08" db="EMBL/GenBank/DDBJ databases">
        <authorList>
            <person name="Mendez C."/>
            <person name="Richter M."/>
            <person name="Ferrer M."/>
            <person name="Sanchez J."/>
        </authorList>
    </citation>
    <scope>NUCLEOTIDE SEQUENCE</scope>
</reference>
<feature type="non-terminal residue" evidence="1">
    <location>
        <position position="183"/>
    </location>
</feature>
<name>T0Z7C6_9ZZZZ</name>
<dbReference type="PANTHER" id="PTHR47017">
    <property type="entry name" value="ACYL-COA"/>
    <property type="match status" value="1"/>
</dbReference>
<dbReference type="EMBL" id="AUZX01011255">
    <property type="protein sequence ID" value="EQD43936.1"/>
    <property type="molecule type" value="Genomic_DNA"/>
</dbReference>
<dbReference type="PANTHER" id="PTHR47017:SF1">
    <property type="entry name" value="ACYL-COA"/>
    <property type="match status" value="1"/>
</dbReference>
<sequence length="183" mass="20584">MQLAVHSSIDRIDPQQWNVLAGEAHPFMRHEFLAALEHTRCVGAERGWQPCPITLSDAHGLAAAAAVFLKDNSFGEFVFDFAWAEAYARHGLEYYPKLTLAVPFTPATGPRLLVRAGLDRRALAAQVLEALDALARERGCSSVHALFLDDLDREVCAGSGWLLRRDCQFHWRNRGYQSFEQYL</sequence>
<accession>T0Z7C6</accession>
<gene>
    <name evidence="1" type="ORF">B1A_15339</name>
</gene>
<proteinExistence type="predicted"/>
<dbReference type="AlphaFoldDB" id="T0Z7C6"/>
<comment type="caution">
    <text evidence="1">The sequence shown here is derived from an EMBL/GenBank/DDBJ whole genome shotgun (WGS) entry which is preliminary data.</text>
</comment>
<dbReference type="InterPro" id="IPR007434">
    <property type="entry name" value="FemAB-like"/>
</dbReference>
<protein>
    <submittedName>
        <fullName evidence="1">Protein containing DUF482</fullName>
    </submittedName>
</protein>
<organism evidence="1">
    <name type="scientific">mine drainage metagenome</name>
    <dbReference type="NCBI Taxonomy" id="410659"/>
    <lineage>
        <taxon>unclassified sequences</taxon>
        <taxon>metagenomes</taxon>
        <taxon>ecological metagenomes</taxon>
    </lineage>
</organism>
<reference evidence="1" key="2">
    <citation type="journal article" date="2014" name="ISME J.">
        <title>Microbial stratification in low pH oxic and suboxic macroscopic growths along an acid mine drainage.</title>
        <authorList>
            <person name="Mendez-Garcia C."/>
            <person name="Mesa V."/>
            <person name="Sprenger R.R."/>
            <person name="Richter M."/>
            <person name="Diez M.S."/>
            <person name="Solano J."/>
            <person name="Bargiela R."/>
            <person name="Golyshina O.V."/>
            <person name="Manteca A."/>
            <person name="Ramos J.L."/>
            <person name="Gallego J.R."/>
            <person name="Llorente I."/>
            <person name="Martins Dos Santos V.A."/>
            <person name="Jensen O.N."/>
            <person name="Pelaez A.I."/>
            <person name="Sanchez J."/>
            <person name="Ferrer M."/>
        </authorList>
    </citation>
    <scope>NUCLEOTIDE SEQUENCE</scope>
</reference>
<evidence type="ECO:0000313" key="1">
    <source>
        <dbReference type="EMBL" id="EQD43936.1"/>
    </source>
</evidence>